<dbReference type="AlphaFoldDB" id="A0A1J4JBE8"/>
<dbReference type="GeneID" id="94829830"/>
<evidence type="ECO:0000313" key="1">
    <source>
        <dbReference type="EMBL" id="OHS96510.1"/>
    </source>
</evidence>
<evidence type="ECO:0000313" key="2">
    <source>
        <dbReference type="Proteomes" id="UP000179807"/>
    </source>
</evidence>
<sequence length="504" mass="57521">MSTTAMKPQKIETQKEAISKTRLDKAKLLLSKLFTDQQMGQLKQVSNAFNKLTNKQKQFISAADQIETTQRQVWVKGIFDYLNEHHFCEKTSGLFLSEEILEYVKDSVRQHRFIAGGCGGHRFNTAIIGPPKSGKSTLLELYAQEIVADMANCGDWKNSFVIAFDFRELAPKVSDIKEFYITMVRMVCDTIIKEKPVLTKFIPDIRRYLENLVTDPSPLVLAKSHIENVPLKKMQQNIINIGEDILSTWRNPIAFEGWITTIFELPVIIPNALGFTKTIFIIDNFDFCDIKLEPMAPFTNSHRMAFVSEHVKYALSKSDYIFACHNMQKMYEALVSIDQEGVDLFAFTDFLPTNGISPDIVENDLPLVVSLSTQDLPFVMKGSDCDGVPNYIMLWKDLNQSIEEMEVFSEGSDEFDDARYYAIAHAQAIMNLMFFSEEADYTDEEEASWPHVLSIRRASENENVQYRQEEAVNQQFIQNEIDAIPIDNAPQNLAEEEANGDKVN</sequence>
<organism evidence="1 2">
    <name type="scientific">Tritrichomonas foetus</name>
    <dbReference type="NCBI Taxonomy" id="1144522"/>
    <lineage>
        <taxon>Eukaryota</taxon>
        <taxon>Metamonada</taxon>
        <taxon>Parabasalia</taxon>
        <taxon>Tritrichomonadida</taxon>
        <taxon>Tritrichomonadidae</taxon>
        <taxon>Tritrichomonas</taxon>
    </lineage>
</organism>
<reference evidence="1" key="1">
    <citation type="submission" date="2016-10" db="EMBL/GenBank/DDBJ databases">
        <authorList>
            <person name="Benchimol M."/>
            <person name="Almeida L.G."/>
            <person name="Vasconcelos A.T."/>
            <person name="Perreira-Neves A."/>
            <person name="Rosa I.A."/>
            <person name="Tasca T."/>
            <person name="Bogo M.R."/>
            <person name="de Souza W."/>
        </authorList>
    </citation>
    <scope>NUCLEOTIDE SEQUENCE [LARGE SCALE GENOMIC DNA]</scope>
    <source>
        <strain evidence="1">K</strain>
    </source>
</reference>
<dbReference type="RefSeq" id="XP_068349647.1">
    <property type="nucleotide sequence ID" value="XM_068495126.1"/>
</dbReference>
<dbReference type="SUPFAM" id="SSF52540">
    <property type="entry name" value="P-loop containing nucleoside triphosphate hydrolases"/>
    <property type="match status" value="1"/>
</dbReference>
<dbReference type="VEuPathDB" id="TrichDB:TRFO_09892"/>
<name>A0A1J4JBE8_9EUKA</name>
<accession>A0A1J4JBE8</accession>
<dbReference type="Proteomes" id="UP000179807">
    <property type="component" value="Unassembled WGS sequence"/>
</dbReference>
<comment type="caution">
    <text evidence="1">The sequence shown here is derived from an EMBL/GenBank/DDBJ whole genome shotgun (WGS) entry which is preliminary data.</text>
</comment>
<dbReference type="InterPro" id="IPR027417">
    <property type="entry name" value="P-loop_NTPase"/>
</dbReference>
<proteinExistence type="predicted"/>
<gene>
    <name evidence="1" type="ORF">TRFO_09892</name>
</gene>
<dbReference type="EMBL" id="MLAK01001171">
    <property type="protein sequence ID" value="OHS96510.1"/>
    <property type="molecule type" value="Genomic_DNA"/>
</dbReference>
<protein>
    <submittedName>
        <fullName evidence="1">Uncharacterized protein</fullName>
    </submittedName>
</protein>
<keyword evidence="2" id="KW-1185">Reference proteome</keyword>